<dbReference type="SUPFAM" id="SSF53474">
    <property type="entry name" value="alpha/beta-Hydrolases"/>
    <property type="match status" value="1"/>
</dbReference>
<dbReference type="SUPFAM" id="SSF56801">
    <property type="entry name" value="Acetyl-CoA synthetase-like"/>
    <property type="match status" value="1"/>
</dbReference>
<evidence type="ECO:0000259" key="5">
    <source>
        <dbReference type="Pfam" id="PF00501"/>
    </source>
</evidence>
<sequence length="975" mass="105085">MKRPLRKVSGRISATVTNALEVARMGGLETGEEPAPYAVVAHSRVYRLRRYFPTEAPLDKSVLLVPPLMLTADVYDVSPQASAVRTLRAHGIDPWLVDFGSPEKEPGGLERDLADHVVAVSEAVDKVREVTGRDVHLAGYSQGGMFCYQTAAYRRSKGIASLITFGSPIDLRGAIPLGIPENVAVKGAGFLADNVLRKTSVPGWATRTGFRLLDPVKSLQQRTDFLMALHDREALLPREGQRRYLMSDGWVAWPGPALAEFMNQFLVHNRMLKGGFTIGDQLVTLADIDSPVLTFVGEADEIAPPDAVRPIRKAAPRPDIYEMSLLAGHFGLVVGKSAMTKTWPVVAEWIAWVSGGREGAPPEAISLVGSETAEPAPPVAPAPSERVDLVVAAGTAAARSLVNSAAKSARGFGRLAKVTSTQSRRLSRIRRIDEHTRLSLALLFDEQARRAPQNVCFLFEDRAFTYADVKDRIDNVVKGLLNEKVRAGEHVGVLMGTRPTALGVIAALNRIGAVAVMLRPGGDTLLELELGEVVRVITDPEHADVDTGGRPVHSFVLDRPGETVDDTPTLERPGNDVRVPDWYSPNPGKGGDLAFILFGGDYSHPRVLRITNGRFALSAFGMATSAMLTNADTVYSINPLHHPSGLLTSVGGAAAGGARLAMASGLDPETSWSEIRRYGVTIVSYTWAQLRDLVNAPPHPGEHDHSIRFFVGSGIPRSLLRRVVERFAPAGVLDFWATSEGEAILANIDAGKPGSLGRPLPGSAEVRVVRWDAEAGEIVTGPDGYAIECGVDEVGLLLARIGPASATTAPPLRNVFERDDRWFSSDSLVRRDADGDHWLIDLLNTLVRTNDGVVYSLPITAAIGKLPAVDLAITYNLPAPAGRDMAVTAVVLCEGETLTATDLDSALAGLDATSRPSLVGVVNEIPMTEFHRPIAGPLRDKAIPASTAKRVVFYRDDSTGLYAPFTRTVRKRWFP</sequence>
<dbReference type="EMBL" id="VCQU01000011">
    <property type="protein sequence ID" value="NMN98629.1"/>
    <property type="molecule type" value="Genomic_DNA"/>
</dbReference>
<name>A0A848KK39_9NOCA</name>
<evidence type="ECO:0000256" key="4">
    <source>
        <dbReference type="ARBA" id="ARBA00022840"/>
    </source>
</evidence>
<comment type="similarity">
    <text evidence="1">Belongs to the ATP-dependent AMP-binding enzyme family.</text>
</comment>
<dbReference type="NCBIfam" id="NF005898">
    <property type="entry name" value="PRK07868.1"/>
    <property type="match status" value="1"/>
</dbReference>
<proteinExistence type="inferred from homology"/>
<dbReference type="InterPro" id="IPR000873">
    <property type="entry name" value="AMP-dep_synth/lig_dom"/>
</dbReference>
<keyword evidence="7" id="KW-1185">Reference proteome</keyword>
<evidence type="ECO:0000313" key="7">
    <source>
        <dbReference type="Proteomes" id="UP000535543"/>
    </source>
</evidence>
<dbReference type="GO" id="GO:0044539">
    <property type="term" value="P:long-chain fatty acid import into cell"/>
    <property type="evidence" value="ECO:0007669"/>
    <property type="project" value="TreeGrafter"/>
</dbReference>
<dbReference type="Gene3D" id="3.40.50.12780">
    <property type="entry name" value="N-terminal domain of ligase-like"/>
    <property type="match status" value="1"/>
</dbReference>
<reference evidence="6 7" key="1">
    <citation type="submission" date="2019-05" db="EMBL/GenBank/DDBJ databases">
        <authorList>
            <person name="Lee S.D."/>
        </authorList>
    </citation>
    <scope>NUCLEOTIDE SEQUENCE [LARGE SCALE GENOMIC DNA]</scope>
    <source>
        <strain evidence="6 7">YC2-7</strain>
    </source>
</reference>
<organism evidence="6 7">
    <name type="scientific">Antrihabitans stalactiti</name>
    <dbReference type="NCBI Taxonomy" id="2584121"/>
    <lineage>
        <taxon>Bacteria</taxon>
        <taxon>Bacillati</taxon>
        <taxon>Actinomycetota</taxon>
        <taxon>Actinomycetes</taxon>
        <taxon>Mycobacteriales</taxon>
        <taxon>Nocardiaceae</taxon>
        <taxon>Antrihabitans</taxon>
    </lineage>
</organism>
<dbReference type="Pfam" id="PF00501">
    <property type="entry name" value="AMP-binding"/>
    <property type="match status" value="1"/>
</dbReference>
<evidence type="ECO:0000256" key="2">
    <source>
        <dbReference type="ARBA" id="ARBA00022598"/>
    </source>
</evidence>
<evidence type="ECO:0000256" key="1">
    <source>
        <dbReference type="ARBA" id="ARBA00006432"/>
    </source>
</evidence>
<gene>
    <name evidence="6" type="ORF">FGL95_26695</name>
</gene>
<dbReference type="GO" id="GO:0005324">
    <property type="term" value="F:long-chain fatty acid transmembrane transporter activity"/>
    <property type="evidence" value="ECO:0007669"/>
    <property type="project" value="TreeGrafter"/>
</dbReference>
<dbReference type="AlphaFoldDB" id="A0A848KK39"/>
<accession>A0A848KK39</accession>
<dbReference type="GO" id="GO:0005524">
    <property type="term" value="F:ATP binding"/>
    <property type="evidence" value="ECO:0007669"/>
    <property type="project" value="UniProtKB-KW"/>
</dbReference>
<comment type="caution">
    <text evidence="6">The sequence shown here is derived from an EMBL/GenBank/DDBJ whole genome shotgun (WGS) entry which is preliminary data.</text>
</comment>
<reference evidence="6 7" key="2">
    <citation type="submission" date="2020-06" db="EMBL/GenBank/DDBJ databases">
        <title>Antribacter stalactiti gen. nov., sp. nov., a new member of the family Nacardiaceae isolated from a cave.</title>
        <authorList>
            <person name="Kim I.S."/>
        </authorList>
    </citation>
    <scope>NUCLEOTIDE SEQUENCE [LARGE SCALE GENOMIC DNA]</scope>
    <source>
        <strain evidence="6 7">YC2-7</strain>
    </source>
</reference>
<dbReference type="RefSeq" id="WP_169593127.1">
    <property type="nucleotide sequence ID" value="NZ_VCQU01000011.1"/>
</dbReference>
<dbReference type="GO" id="GO:0004467">
    <property type="term" value="F:long-chain fatty acid-CoA ligase activity"/>
    <property type="evidence" value="ECO:0007669"/>
    <property type="project" value="TreeGrafter"/>
</dbReference>
<keyword evidence="2" id="KW-0436">Ligase</keyword>
<dbReference type="Gene3D" id="3.40.50.1820">
    <property type="entry name" value="alpha/beta hydrolase"/>
    <property type="match status" value="1"/>
</dbReference>
<evidence type="ECO:0000256" key="3">
    <source>
        <dbReference type="ARBA" id="ARBA00022741"/>
    </source>
</evidence>
<dbReference type="Proteomes" id="UP000535543">
    <property type="component" value="Unassembled WGS sequence"/>
</dbReference>
<dbReference type="GO" id="GO:0005886">
    <property type="term" value="C:plasma membrane"/>
    <property type="evidence" value="ECO:0007669"/>
    <property type="project" value="TreeGrafter"/>
</dbReference>
<keyword evidence="4" id="KW-0067">ATP-binding</keyword>
<dbReference type="InterPro" id="IPR042099">
    <property type="entry name" value="ANL_N_sf"/>
</dbReference>
<dbReference type="PANTHER" id="PTHR43107:SF15">
    <property type="entry name" value="FATTY ACID TRANSPORT PROTEIN 3, ISOFORM A"/>
    <property type="match status" value="1"/>
</dbReference>
<protein>
    <submittedName>
        <fullName evidence="6">AMP-binding protein</fullName>
    </submittedName>
</protein>
<feature type="domain" description="AMP-dependent synthetase/ligase" evidence="5">
    <location>
        <begin position="444"/>
        <end position="779"/>
    </location>
</feature>
<evidence type="ECO:0000313" key="6">
    <source>
        <dbReference type="EMBL" id="NMN98629.1"/>
    </source>
</evidence>
<keyword evidence="3" id="KW-0547">Nucleotide-binding</keyword>
<dbReference type="PANTHER" id="PTHR43107">
    <property type="entry name" value="LONG-CHAIN FATTY ACID TRANSPORT PROTEIN"/>
    <property type="match status" value="1"/>
</dbReference>
<dbReference type="InterPro" id="IPR029058">
    <property type="entry name" value="AB_hydrolase_fold"/>
</dbReference>